<reference evidence="1 2" key="1">
    <citation type="submission" date="2020-04" db="EMBL/GenBank/DDBJ databases">
        <title>Paraburkholderia sp. G-4-1-8 isolated from soil.</title>
        <authorList>
            <person name="Dahal R.H."/>
        </authorList>
    </citation>
    <scope>NUCLEOTIDE SEQUENCE [LARGE SCALE GENOMIC DNA]</scope>
    <source>
        <strain evidence="1 2">G-4-1-8</strain>
    </source>
</reference>
<dbReference type="RefSeq" id="WP_169497220.1">
    <property type="nucleotide sequence ID" value="NZ_JABBFZ010000003.1"/>
</dbReference>
<accession>A0A7X9X3W5</accession>
<proteinExistence type="predicted"/>
<comment type="caution">
    <text evidence="1">The sequence shown here is derived from an EMBL/GenBank/DDBJ whole genome shotgun (WGS) entry which is preliminary data.</text>
</comment>
<dbReference type="EMBL" id="JABBFZ010000003">
    <property type="protein sequence ID" value="NML30958.1"/>
    <property type="molecule type" value="Genomic_DNA"/>
</dbReference>
<sequence>MLDDRDVSARVRDIRDTLAQYYEASQEALQQHASLPDEDDIADHIEADPVREATIDGWKSELHKLMHVLQESIDAQLTANGPNDSEVERLQIELDAAEELNDGLHSRNYGLLGDGPEDEELLEADAADEEPDDEEPACTASAGADRSFETMSRLSITAFNALVKEPLQKLLQGEIFSVEAEANGGSAVAKVLDQSASSDLVVRYSQAGALYTAASRIRFLKPRTGTGKKPFEASVTLRNTVKGSYDFTEINKLYRAVKLFRSGHPVILPRYLCAARVFRDAAGEPERLYDLLVLETVPFIEHCFETNALDLPKLRRDFELKLKALSWKQKNDPKRKDIEVNLEPKQREWVGIREFDGNSFLFVNKTYLEQNGLPHLYQVVAQ</sequence>
<dbReference type="AlphaFoldDB" id="A0A7X9X3W5"/>
<keyword evidence="2" id="KW-1185">Reference proteome</keyword>
<dbReference type="Proteomes" id="UP000583127">
    <property type="component" value="Unassembled WGS sequence"/>
</dbReference>
<protein>
    <submittedName>
        <fullName evidence="1">Uncharacterized protein</fullName>
    </submittedName>
</protein>
<name>A0A7X9X3W5_9BURK</name>
<evidence type="ECO:0000313" key="2">
    <source>
        <dbReference type="Proteomes" id="UP000583127"/>
    </source>
</evidence>
<gene>
    <name evidence="1" type="ORF">HHL14_08925</name>
</gene>
<evidence type="ECO:0000313" key="1">
    <source>
        <dbReference type="EMBL" id="NML30958.1"/>
    </source>
</evidence>
<organism evidence="1 2">
    <name type="scientific">Paraburkholderia antibiotica</name>
    <dbReference type="NCBI Taxonomy" id="2728839"/>
    <lineage>
        <taxon>Bacteria</taxon>
        <taxon>Pseudomonadati</taxon>
        <taxon>Pseudomonadota</taxon>
        <taxon>Betaproteobacteria</taxon>
        <taxon>Burkholderiales</taxon>
        <taxon>Burkholderiaceae</taxon>
        <taxon>Paraburkholderia</taxon>
    </lineage>
</organism>